<feature type="transmembrane region" description="Helical" evidence="1">
    <location>
        <begin position="142"/>
        <end position="160"/>
    </location>
</feature>
<dbReference type="RefSeq" id="WP_345437225.1">
    <property type="nucleotide sequence ID" value="NZ_BAABHK010000013.1"/>
</dbReference>
<sequence length="166" mass="16792">MVGWKRWSWALAGAFALHNAEEALTMRRFPVLAGRIDQAGRLDQGALNGLMAVISGLGAAAVAVGTTGRPSAWKPYLPAGVAGVMLLNVALPHVPAAVAARGYAPGLVTAVGLNLPIGVAVLRSAVREGAVSPRGLRRTMPVALGVLACAPLAVAAARAFSVGGSR</sequence>
<comment type="caution">
    <text evidence="2">The sequence shown here is derived from an EMBL/GenBank/DDBJ whole genome shotgun (WGS) entry which is preliminary data.</text>
</comment>
<dbReference type="Pfam" id="PF13787">
    <property type="entry name" value="HXXEE"/>
    <property type="match status" value="1"/>
</dbReference>
<feature type="transmembrane region" description="Helical" evidence="1">
    <location>
        <begin position="46"/>
        <end position="64"/>
    </location>
</feature>
<dbReference type="EMBL" id="BAABHK010000013">
    <property type="protein sequence ID" value="GAA4634251.1"/>
    <property type="molecule type" value="Genomic_DNA"/>
</dbReference>
<organism evidence="2 3">
    <name type="scientific">Actinoallomurus vinaceus</name>
    <dbReference type="NCBI Taxonomy" id="1080074"/>
    <lineage>
        <taxon>Bacteria</taxon>
        <taxon>Bacillati</taxon>
        <taxon>Actinomycetota</taxon>
        <taxon>Actinomycetes</taxon>
        <taxon>Streptosporangiales</taxon>
        <taxon>Thermomonosporaceae</taxon>
        <taxon>Actinoallomurus</taxon>
    </lineage>
</organism>
<evidence type="ECO:0000313" key="2">
    <source>
        <dbReference type="EMBL" id="GAA4634251.1"/>
    </source>
</evidence>
<evidence type="ECO:0000256" key="1">
    <source>
        <dbReference type="SAM" id="Phobius"/>
    </source>
</evidence>
<reference evidence="3" key="1">
    <citation type="journal article" date="2019" name="Int. J. Syst. Evol. Microbiol.">
        <title>The Global Catalogue of Microorganisms (GCM) 10K type strain sequencing project: providing services to taxonomists for standard genome sequencing and annotation.</title>
        <authorList>
            <consortium name="The Broad Institute Genomics Platform"/>
            <consortium name="The Broad Institute Genome Sequencing Center for Infectious Disease"/>
            <person name="Wu L."/>
            <person name="Ma J."/>
        </authorList>
    </citation>
    <scope>NUCLEOTIDE SEQUENCE [LARGE SCALE GENOMIC DNA]</scope>
    <source>
        <strain evidence="3">JCM 17939</strain>
    </source>
</reference>
<accession>A0ABP8ULA3</accession>
<name>A0ABP8ULA3_9ACTN</name>
<evidence type="ECO:0000313" key="3">
    <source>
        <dbReference type="Proteomes" id="UP001501442"/>
    </source>
</evidence>
<keyword evidence="3" id="KW-1185">Reference proteome</keyword>
<dbReference type="InterPro" id="IPR025671">
    <property type="entry name" value="HXXEE"/>
</dbReference>
<evidence type="ECO:0008006" key="4">
    <source>
        <dbReference type="Google" id="ProtNLM"/>
    </source>
</evidence>
<feature type="transmembrane region" description="Helical" evidence="1">
    <location>
        <begin position="102"/>
        <end position="122"/>
    </location>
</feature>
<gene>
    <name evidence="2" type="ORF">GCM10023196_075020</name>
</gene>
<keyword evidence="1" id="KW-0812">Transmembrane</keyword>
<feature type="transmembrane region" description="Helical" evidence="1">
    <location>
        <begin position="76"/>
        <end position="96"/>
    </location>
</feature>
<protein>
    <recommendedName>
        <fullName evidence="4">HXXEE domain-containing protein</fullName>
    </recommendedName>
</protein>
<proteinExistence type="predicted"/>
<keyword evidence="1" id="KW-1133">Transmembrane helix</keyword>
<keyword evidence="1" id="KW-0472">Membrane</keyword>
<dbReference type="Proteomes" id="UP001501442">
    <property type="component" value="Unassembled WGS sequence"/>
</dbReference>